<dbReference type="Proteomes" id="UP000789860">
    <property type="component" value="Unassembled WGS sequence"/>
</dbReference>
<evidence type="ECO:0000313" key="1">
    <source>
        <dbReference type="EMBL" id="CAG8633798.1"/>
    </source>
</evidence>
<keyword evidence="2" id="KW-1185">Reference proteome</keyword>
<sequence>PSHLNSENKMKSSKAFKYKPYYGRFEKPESKRDRYKSTEYNHTFETQDNSTFSSMDSANNEKWLQHLFDAMAEDEGNYYSNYYEGETYDSKSIVDKIQAEQQRSIRYEQAKQLRLQEIRRASYFASWNQFDINGQSSIEFKDIPWPTANIKKLSKGDVEDFLLSGVENNSEIRSILRQEQIRFHPDRWHRWIRRIPTEIQKKKIMETVTEVSRTINVLCEERM</sequence>
<dbReference type="EMBL" id="CAJVPM010020209">
    <property type="protein sequence ID" value="CAG8633798.1"/>
    <property type="molecule type" value="Genomic_DNA"/>
</dbReference>
<organism evidence="1 2">
    <name type="scientific">Scutellospora calospora</name>
    <dbReference type="NCBI Taxonomy" id="85575"/>
    <lineage>
        <taxon>Eukaryota</taxon>
        <taxon>Fungi</taxon>
        <taxon>Fungi incertae sedis</taxon>
        <taxon>Mucoromycota</taxon>
        <taxon>Glomeromycotina</taxon>
        <taxon>Glomeromycetes</taxon>
        <taxon>Diversisporales</taxon>
        <taxon>Gigasporaceae</taxon>
        <taxon>Scutellospora</taxon>
    </lineage>
</organism>
<gene>
    <name evidence="1" type="ORF">SCALOS_LOCUS8066</name>
</gene>
<protein>
    <submittedName>
        <fullName evidence="1">3223_t:CDS:1</fullName>
    </submittedName>
</protein>
<evidence type="ECO:0000313" key="2">
    <source>
        <dbReference type="Proteomes" id="UP000789860"/>
    </source>
</evidence>
<reference evidence="1" key="1">
    <citation type="submission" date="2021-06" db="EMBL/GenBank/DDBJ databases">
        <authorList>
            <person name="Kallberg Y."/>
            <person name="Tangrot J."/>
            <person name="Rosling A."/>
        </authorList>
    </citation>
    <scope>NUCLEOTIDE SEQUENCE</scope>
    <source>
        <strain evidence="1">AU212A</strain>
    </source>
</reference>
<comment type="caution">
    <text evidence="1">The sequence shown here is derived from an EMBL/GenBank/DDBJ whole genome shotgun (WGS) entry which is preliminary data.</text>
</comment>
<accession>A0ACA9N6M1</accession>
<feature type="non-terminal residue" evidence="1">
    <location>
        <position position="1"/>
    </location>
</feature>
<name>A0ACA9N6M1_9GLOM</name>
<proteinExistence type="predicted"/>